<reference evidence="1" key="1">
    <citation type="submission" date="2017-12" db="EMBL/GenBank/DDBJ databases">
        <title>High-resolution comparative analysis of great ape genomes.</title>
        <authorList>
            <person name="Pollen A."/>
            <person name="Hastie A."/>
            <person name="Hormozdiari F."/>
            <person name="Dougherty M."/>
            <person name="Liu R."/>
            <person name="Chaisson M."/>
            <person name="Hoppe E."/>
            <person name="Hill C."/>
            <person name="Pang A."/>
            <person name="Hillier L."/>
            <person name="Baker C."/>
            <person name="Armstrong J."/>
            <person name="Shendure J."/>
            <person name="Paten B."/>
            <person name="Wilson R."/>
            <person name="Chao H."/>
            <person name="Schneider V."/>
            <person name="Ventura M."/>
            <person name="Kronenberg Z."/>
            <person name="Murali S."/>
            <person name="Gordon D."/>
            <person name="Cantsilieris S."/>
            <person name="Munson K."/>
            <person name="Nelson B."/>
            <person name="Raja A."/>
            <person name="Underwood J."/>
            <person name="Diekhans M."/>
            <person name="Fiddes I."/>
            <person name="Haussler D."/>
            <person name="Eichler E."/>
        </authorList>
    </citation>
    <scope>NUCLEOTIDE SEQUENCE [LARGE SCALE GENOMIC DNA]</scope>
    <source>
        <strain evidence="1">Susie</strain>
    </source>
</reference>
<organism evidence="1">
    <name type="scientific">Pongo abelii</name>
    <name type="common">Sumatran orangutan</name>
    <name type="synonym">Pongo pygmaeus abelii</name>
    <dbReference type="NCBI Taxonomy" id="9601"/>
    <lineage>
        <taxon>Eukaryota</taxon>
        <taxon>Metazoa</taxon>
        <taxon>Chordata</taxon>
        <taxon>Craniata</taxon>
        <taxon>Vertebrata</taxon>
        <taxon>Euteleostomi</taxon>
        <taxon>Mammalia</taxon>
        <taxon>Eutheria</taxon>
        <taxon>Euarchontoglires</taxon>
        <taxon>Primates</taxon>
        <taxon>Haplorrhini</taxon>
        <taxon>Catarrhini</taxon>
        <taxon>Hominidae</taxon>
        <taxon>Pongo</taxon>
    </lineage>
</organism>
<dbReference type="AlphaFoldDB" id="A0A2J8T0V7"/>
<name>A0A2J8T0V7_PONAB</name>
<proteinExistence type="predicted"/>
<dbReference type="EMBL" id="NDHI03003532">
    <property type="protein sequence ID" value="PNJ26672.1"/>
    <property type="molecule type" value="Genomic_DNA"/>
</dbReference>
<accession>A0A2J8T0V7</accession>
<comment type="caution">
    <text evidence="1">The sequence shown here is derived from an EMBL/GenBank/DDBJ whole genome shotgun (WGS) entry which is preliminary data.</text>
</comment>
<protein>
    <submittedName>
        <fullName evidence="1">TKT isoform 10</fullName>
    </submittedName>
</protein>
<evidence type="ECO:0000313" key="1">
    <source>
        <dbReference type="EMBL" id="PNJ26672.1"/>
    </source>
</evidence>
<sequence length="81" mass="9048">MEGYHKPDQQKLQALKDTANRLRISSIQATTAAGSGCSVFSHDREFIEIPPHVMLQRRRDHGCPLFPHHALQVPGPPEPAQ</sequence>
<gene>
    <name evidence="1" type="ORF">CR201_G0038734</name>
</gene>